<dbReference type="GO" id="GO:0004650">
    <property type="term" value="F:polygalacturonase activity"/>
    <property type="evidence" value="ECO:0007669"/>
    <property type="project" value="InterPro"/>
</dbReference>
<feature type="domain" description="Rhamnogalacturonase A/B/Epimerase-like pectate lyase" evidence="2">
    <location>
        <begin position="174"/>
        <end position="400"/>
    </location>
</feature>
<dbReference type="InterPro" id="IPR024535">
    <property type="entry name" value="RHGA/B-epi-like_pectate_lyase"/>
</dbReference>
<dbReference type="CDD" id="cd23668">
    <property type="entry name" value="GH55_beta13glucanase-like"/>
    <property type="match status" value="1"/>
</dbReference>
<evidence type="ECO:0000256" key="1">
    <source>
        <dbReference type="SAM" id="SignalP"/>
    </source>
</evidence>
<evidence type="ECO:0000313" key="4">
    <source>
        <dbReference type="Proteomes" id="UP000829685"/>
    </source>
</evidence>
<dbReference type="FunFam" id="2.160.20.10:FF:000043">
    <property type="entry name" value="Exo-beta-1,3-glucanase, putative"/>
    <property type="match status" value="1"/>
</dbReference>
<dbReference type="InterPro" id="IPR039279">
    <property type="entry name" value="QRT3-like"/>
</dbReference>
<feature type="signal peptide" evidence="1">
    <location>
        <begin position="1"/>
        <end position="21"/>
    </location>
</feature>
<evidence type="ECO:0000313" key="3">
    <source>
        <dbReference type="EMBL" id="KAI1868779.1"/>
    </source>
</evidence>
<protein>
    <recommendedName>
        <fullName evidence="2">Rhamnogalacturonase A/B/Epimerase-like pectate lyase domain-containing protein</fullName>
    </recommendedName>
</protein>
<reference evidence="3" key="1">
    <citation type="submission" date="2021-03" db="EMBL/GenBank/DDBJ databases">
        <title>Revisited historic fungal species revealed as producer of novel bioactive compounds through whole genome sequencing and comparative genomics.</title>
        <authorList>
            <person name="Vignolle G.A."/>
            <person name="Hochenegger N."/>
            <person name="Mach R.L."/>
            <person name="Mach-Aigner A.R."/>
            <person name="Javad Rahimi M."/>
            <person name="Salim K.A."/>
            <person name="Chan C.M."/>
            <person name="Lim L.B.L."/>
            <person name="Cai F."/>
            <person name="Druzhinina I.S."/>
            <person name="U'Ren J.M."/>
            <person name="Derntl C."/>
        </authorList>
    </citation>
    <scope>NUCLEOTIDE SEQUENCE</scope>
    <source>
        <strain evidence="3">TUCIM 5799</strain>
    </source>
</reference>
<keyword evidence="1" id="KW-0732">Signal</keyword>
<dbReference type="Gene3D" id="2.160.20.10">
    <property type="entry name" value="Single-stranded right-handed beta-helix, Pectin lyase-like"/>
    <property type="match status" value="2"/>
</dbReference>
<dbReference type="Pfam" id="PF12708">
    <property type="entry name" value="Pect-lyase_RHGA_epim"/>
    <property type="match status" value="2"/>
</dbReference>
<organism evidence="3 4">
    <name type="scientific">Neoarthrinium moseri</name>
    <dbReference type="NCBI Taxonomy" id="1658444"/>
    <lineage>
        <taxon>Eukaryota</taxon>
        <taxon>Fungi</taxon>
        <taxon>Dikarya</taxon>
        <taxon>Ascomycota</taxon>
        <taxon>Pezizomycotina</taxon>
        <taxon>Sordariomycetes</taxon>
        <taxon>Xylariomycetidae</taxon>
        <taxon>Amphisphaeriales</taxon>
        <taxon>Apiosporaceae</taxon>
        <taxon>Neoarthrinium</taxon>
    </lineage>
</organism>
<dbReference type="Proteomes" id="UP000829685">
    <property type="component" value="Unassembled WGS sequence"/>
</dbReference>
<sequence length="1299" mass="141781">MVRISIQATLLVACFTPFVQTTILPFDSVTSPHIRSPLLNSNFIRSEVVSDQATPLIKTATLSEIHKARKIVEDAISQASVLNKARLDNPIRTPHGGGSFKIKRDEVPELLKITPEIAAAAALIAEADAETVTNIEPVGNSTKRSIHARGSYWMESIARKGAVPWGKDSSYKVFRNVKDYGAKGDGRTDDTAAIMKAMTDGKRCGEKCNGSTTKNAIVYFPSGTYLVSSSIDVYFGTQVIGDAEDRPTIKAAASFVGLGVFSTDKYVGGVGTDGKDNEWYVNTASFYRQIRNLIIDITATDPNAYVCALHYQVAQATSIQHLDLVAKTGTTQQGIYAENGSGGHMSDIVFKGGNFGFYGGAQQFTAQRMMFQGCKTAVQLIWDWGWVWKQIAIEDSEVGFRLLGEGGAGNIGSITIMDSVFTGVTTGIIIAPYSTEPGMGSTGVALDNIRFTNGGAVVKDTAGATLLAAGDVESWILGPNYGAGYRLFDEGKNDAYERPKELLGGTWGSLPQNEYLEKPRPSYTGYSAGDFVHLKDYATGDGVTDDTAGVQRAFNDNAGGKIIFADAGTYILTDTVTIPPGVKIVGETWTQFAASGSKFSDMKNPRVMLKVGNEGDVGDVEIQDLMFTTKGATAGAILVEWNILAASPGSAGMWDSHARIGGATGTELTPAECPALTSGEIRPKCIAATMMMHITDGASGYFENMWLWVADHMVDDPDLNSDNNEMTQISVYVARGLLIESKDPVWLYGTASEHATFYQYSFYGAKNVVAGLIQTETPYYQPTPKAPTPFEDSVRMFLGDPYYECGTSYFDGCDSSWGLILNGCQDVYIPAAGIYSWFSTYSQSCIDVHECQKALVLLIDNEDWVRVQNLITIGAANSLVYDGVNGVNATNDLGVQTHPTWSQITVFDAPAIVPYDEDDDPTQYMCNDDKYYNSSLDTIQGGLGSFSENCIPIYTIPVLDTMLSQAMYDYDDVNQGYDSVFGYYVKYVEELVQPQIDAFMSWPTGLGLKYFDCEMKEGEDVKMSGQCPLDFRWRDEDFFTLTFTLKDKDGFFNELADKYGIQSDWVKFGTDRDVFTCTGTHNQDCSPWSRTKLNYPQKADDMKVTNPKDIITQAKPGIDDMHETMAVTFLEINGDTWEGEWTDVMEVLSTPVSMMAQAVESMKKAKEIAEREHEQEKNQLIINIISAVFMLIPFAGEALGAAASVLLQTLGRVLFIVGELGAAALTIKDIVDNPDMAPLAILGMLAGFGGKGIRRSPDDFAEMAKAKRLMNADDVSKAGDIFKKNNDKISNMVNTCIRN</sequence>
<gene>
    <name evidence="3" type="ORF">JX265_006758</name>
</gene>
<dbReference type="InterPro" id="IPR012334">
    <property type="entry name" value="Pectin_lyas_fold"/>
</dbReference>
<dbReference type="PANTHER" id="PTHR33928">
    <property type="entry name" value="POLYGALACTURONASE QRT3"/>
    <property type="match status" value="1"/>
</dbReference>
<name>A0A9Q0APX5_9PEZI</name>
<comment type="caution">
    <text evidence="3">The sequence shown here is derived from an EMBL/GenBank/DDBJ whole genome shotgun (WGS) entry which is preliminary data.</text>
</comment>
<dbReference type="OrthoDB" id="1046782at2759"/>
<dbReference type="SUPFAM" id="SSF51126">
    <property type="entry name" value="Pectin lyase-like"/>
    <property type="match status" value="2"/>
</dbReference>
<keyword evidence="4" id="KW-1185">Reference proteome</keyword>
<dbReference type="InterPro" id="IPR011050">
    <property type="entry name" value="Pectin_lyase_fold/virulence"/>
</dbReference>
<accession>A0A9Q0APX5</accession>
<evidence type="ECO:0000259" key="2">
    <source>
        <dbReference type="Pfam" id="PF12708"/>
    </source>
</evidence>
<dbReference type="EMBL" id="JAFIMR010000016">
    <property type="protein sequence ID" value="KAI1868779.1"/>
    <property type="molecule type" value="Genomic_DNA"/>
</dbReference>
<feature type="domain" description="Rhamnogalacturonase A/B/Epimerase-like pectate lyase" evidence="2">
    <location>
        <begin position="535"/>
        <end position="592"/>
    </location>
</feature>
<feature type="chain" id="PRO_5040249066" description="Rhamnogalacturonase A/B/Epimerase-like pectate lyase domain-containing protein" evidence="1">
    <location>
        <begin position="22"/>
        <end position="1299"/>
    </location>
</feature>
<proteinExistence type="predicted"/>
<dbReference type="PANTHER" id="PTHR33928:SF2">
    <property type="entry name" value="PECTATE LYASE SUPERFAMILY PROTEIN DOMAIN-CONTAINING PROTEIN-RELATED"/>
    <property type="match status" value="1"/>
</dbReference>